<evidence type="ECO:0000313" key="6">
    <source>
        <dbReference type="Proteomes" id="UP000383932"/>
    </source>
</evidence>
<dbReference type="Proteomes" id="UP000383932">
    <property type="component" value="Unassembled WGS sequence"/>
</dbReference>
<feature type="compositionally biased region" description="Basic and acidic residues" evidence="3">
    <location>
        <begin position="93"/>
        <end position="108"/>
    </location>
</feature>
<dbReference type="AlphaFoldDB" id="A0A5N5QFB4"/>
<gene>
    <name evidence="5" type="ORF">CTheo_6399</name>
</gene>
<feature type="compositionally biased region" description="Low complexity" evidence="3">
    <location>
        <begin position="181"/>
        <end position="199"/>
    </location>
</feature>
<dbReference type="OrthoDB" id="6159439at2759"/>
<accession>A0A5N5QFB4</accession>
<proteinExistence type="predicted"/>
<evidence type="ECO:0000313" key="5">
    <source>
        <dbReference type="EMBL" id="KAB5590158.1"/>
    </source>
</evidence>
<keyword evidence="1 2" id="KW-0539">Nucleus</keyword>
<dbReference type="InterPro" id="IPR052631">
    <property type="entry name" value="Paired_homeobox_Bicoid"/>
</dbReference>
<dbReference type="GO" id="GO:0000981">
    <property type="term" value="F:DNA-binding transcription factor activity, RNA polymerase II-specific"/>
    <property type="evidence" value="ECO:0007669"/>
    <property type="project" value="TreeGrafter"/>
</dbReference>
<dbReference type="InterPro" id="IPR001356">
    <property type="entry name" value="HD"/>
</dbReference>
<protein>
    <submittedName>
        <fullName evidence="5">Homeobox domain-containing protein</fullName>
    </submittedName>
</protein>
<feature type="compositionally biased region" description="Low complexity" evidence="3">
    <location>
        <begin position="9"/>
        <end position="30"/>
    </location>
</feature>
<dbReference type="GO" id="GO:0005634">
    <property type="term" value="C:nucleus"/>
    <property type="evidence" value="ECO:0007669"/>
    <property type="project" value="UniProtKB-SubCell"/>
</dbReference>
<dbReference type="PANTHER" id="PTHR46255:SF3">
    <property type="entry name" value="HOMEOBOX DOMAIN-CONTAINING PROTEIN"/>
    <property type="match status" value="1"/>
</dbReference>
<dbReference type="SMART" id="SM00389">
    <property type="entry name" value="HOX"/>
    <property type="match status" value="1"/>
</dbReference>
<dbReference type="GO" id="GO:1990837">
    <property type="term" value="F:sequence-specific double-stranded DNA binding"/>
    <property type="evidence" value="ECO:0007669"/>
    <property type="project" value="TreeGrafter"/>
</dbReference>
<feature type="compositionally biased region" description="Low complexity" evidence="3">
    <location>
        <begin position="342"/>
        <end position="362"/>
    </location>
</feature>
<name>A0A5N5QFB4_9AGAM</name>
<feature type="region of interest" description="Disordered" evidence="3">
    <location>
        <begin position="406"/>
        <end position="489"/>
    </location>
</feature>
<feature type="region of interest" description="Disordered" evidence="3">
    <location>
        <begin position="310"/>
        <end position="376"/>
    </location>
</feature>
<organism evidence="5 6">
    <name type="scientific">Ceratobasidium theobromae</name>
    <dbReference type="NCBI Taxonomy" id="1582974"/>
    <lineage>
        <taxon>Eukaryota</taxon>
        <taxon>Fungi</taxon>
        <taxon>Dikarya</taxon>
        <taxon>Basidiomycota</taxon>
        <taxon>Agaricomycotina</taxon>
        <taxon>Agaricomycetes</taxon>
        <taxon>Cantharellales</taxon>
        <taxon>Ceratobasidiaceae</taxon>
        <taxon>Ceratobasidium</taxon>
    </lineage>
</organism>
<keyword evidence="1 2" id="KW-0238">DNA-binding</keyword>
<evidence type="ECO:0000256" key="2">
    <source>
        <dbReference type="RuleBase" id="RU000682"/>
    </source>
</evidence>
<feature type="region of interest" description="Disordered" evidence="3">
    <location>
        <begin position="179"/>
        <end position="211"/>
    </location>
</feature>
<feature type="DNA-binding region" description="Homeobox" evidence="1">
    <location>
        <begin position="137"/>
        <end position="196"/>
    </location>
</feature>
<sequence length="489" mass="53742">MSHRSSKAPQSPSPSNLPLSVPLNSSRPLSTSPSMLHVGRPTPIAAHSFAQQHHYLPGPSRFAPDTHTYPTSSLYPPLPTTDNRPAPPPEPMRAPDHERGVKRSRSPERDEDVDDRQGSVSGSESDNADQPIIPAPKKRTRTLMTPEQLTALHRLLSQTRFPTTEQREQCGREIGLSARRVQNQRQKSKAQQQANAVASGSRQTAAPQASGPYRVFTSASYYETHSRQYGSPYPYSHSEPAHATPDASPIQRRAQQPGHHRRGVSSLSFSAPSGRYDHASSLPLPFARGEPEYAYSPPSYYDRFLSPPRVRSPEHSASSYDTLPPIWPENERSSRVESGHPSLGQLASSSAGLARQPSLLPTGLPPPQLLEPAPIWDHPHTNSRYMRPLPPSGGLSSLISELTRGGARSEPWTSPLLPVARPDRGFELDLPGNRSSMRPEAREGSPRTPEGSPSDSFTLRPYTRSASGPRELREASPEPVRYRPSPSRD</sequence>
<reference evidence="5 6" key="1">
    <citation type="journal article" date="2019" name="Fungal Biol. Biotechnol.">
        <title>Draft genome sequence of fastidious pathogen Ceratobasidium theobromae, which causes vascular-streak dieback in Theobroma cacao.</title>
        <authorList>
            <person name="Ali S.S."/>
            <person name="Asman A."/>
            <person name="Shao J."/>
            <person name="Firmansyah A.P."/>
            <person name="Susilo A.W."/>
            <person name="Rosmana A."/>
            <person name="McMahon P."/>
            <person name="Junaid M."/>
            <person name="Guest D."/>
            <person name="Kheng T.Y."/>
            <person name="Meinhardt L.W."/>
            <person name="Bailey B.A."/>
        </authorList>
    </citation>
    <scope>NUCLEOTIDE SEQUENCE [LARGE SCALE GENOMIC DNA]</scope>
    <source>
        <strain evidence="5 6">CT2</strain>
    </source>
</reference>
<keyword evidence="6" id="KW-1185">Reference proteome</keyword>
<dbReference type="PROSITE" id="PS50071">
    <property type="entry name" value="HOMEOBOX_2"/>
    <property type="match status" value="1"/>
</dbReference>
<dbReference type="EMBL" id="SSOP01000192">
    <property type="protein sequence ID" value="KAB5590158.1"/>
    <property type="molecule type" value="Genomic_DNA"/>
</dbReference>
<feature type="domain" description="Homeobox" evidence="4">
    <location>
        <begin position="135"/>
        <end position="195"/>
    </location>
</feature>
<dbReference type="InterPro" id="IPR009057">
    <property type="entry name" value="Homeodomain-like_sf"/>
</dbReference>
<dbReference type="Pfam" id="PF00046">
    <property type="entry name" value="Homeodomain"/>
    <property type="match status" value="1"/>
</dbReference>
<evidence type="ECO:0000259" key="4">
    <source>
        <dbReference type="PROSITE" id="PS50071"/>
    </source>
</evidence>
<comment type="caution">
    <text evidence="5">The sequence shown here is derived from an EMBL/GenBank/DDBJ whole genome shotgun (WGS) entry which is preliminary data.</text>
</comment>
<evidence type="ECO:0000256" key="1">
    <source>
        <dbReference type="PROSITE-ProRule" id="PRU00108"/>
    </source>
</evidence>
<dbReference type="PANTHER" id="PTHR46255">
    <property type="entry name" value="SHORT STATURE HOMEOBOX"/>
    <property type="match status" value="1"/>
</dbReference>
<feature type="region of interest" description="Disordered" evidence="3">
    <location>
        <begin position="1"/>
        <end position="144"/>
    </location>
</feature>
<dbReference type="Gene3D" id="1.10.10.60">
    <property type="entry name" value="Homeodomain-like"/>
    <property type="match status" value="1"/>
</dbReference>
<keyword evidence="1 2" id="KW-0371">Homeobox</keyword>
<comment type="subcellular location">
    <subcellularLocation>
        <location evidence="1 2">Nucleus</location>
    </subcellularLocation>
</comment>
<dbReference type="SUPFAM" id="SSF46689">
    <property type="entry name" value="Homeodomain-like"/>
    <property type="match status" value="1"/>
</dbReference>
<dbReference type="CDD" id="cd00086">
    <property type="entry name" value="homeodomain"/>
    <property type="match status" value="1"/>
</dbReference>
<evidence type="ECO:0000256" key="3">
    <source>
        <dbReference type="SAM" id="MobiDB-lite"/>
    </source>
</evidence>
<feature type="compositionally biased region" description="Basic and acidic residues" evidence="3">
    <location>
        <begin position="329"/>
        <end position="338"/>
    </location>
</feature>
<feature type="region of interest" description="Disordered" evidence="3">
    <location>
        <begin position="230"/>
        <end position="274"/>
    </location>
</feature>